<dbReference type="PANTHER" id="PTHR30055:SF234">
    <property type="entry name" value="HTH-TYPE TRANSCRIPTIONAL REGULATOR BETI"/>
    <property type="match status" value="1"/>
</dbReference>
<dbReference type="Pfam" id="PF00440">
    <property type="entry name" value="TetR_N"/>
    <property type="match status" value="1"/>
</dbReference>
<evidence type="ECO:0000313" key="7">
    <source>
        <dbReference type="EMBL" id="BCB91478.1"/>
    </source>
</evidence>
<feature type="domain" description="HTH tetR-type" evidence="6">
    <location>
        <begin position="55"/>
        <end position="115"/>
    </location>
</feature>
<evidence type="ECO:0000256" key="2">
    <source>
        <dbReference type="ARBA" id="ARBA00023125"/>
    </source>
</evidence>
<dbReference type="KEGG" id="psuu:Psuf_087910"/>
<gene>
    <name evidence="7" type="ORF">Psuf_087910</name>
</gene>
<name>A0A6F8YZW6_9ACTN</name>
<proteinExistence type="predicted"/>
<evidence type="ECO:0000256" key="3">
    <source>
        <dbReference type="ARBA" id="ARBA00023163"/>
    </source>
</evidence>
<evidence type="ECO:0000313" key="8">
    <source>
        <dbReference type="Proteomes" id="UP000503011"/>
    </source>
</evidence>
<dbReference type="PROSITE" id="PS50977">
    <property type="entry name" value="HTH_TETR_2"/>
    <property type="match status" value="1"/>
</dbReference>
<feature type="compositionally biased region" description="Basic and acidic residues" evidence="5">
    <location>
        <begin position="37"/>
        <end position="47"/>
    </location>
</feature>
<dbReference type="Proteomes" id="UP000503011">
    <property type="component" value="Chromosome"/>
</dbReference>
<dbReference type="EMBL" id="AP022871">
    <property type="protein sequence ID" value="BCB91478.1"/>
    <property type="molecule type" value="Genomic_DNA"/>
</dbReference>
<dbReference type="InterPro" id="IPR050109">
    <property type="entry name" value="HTH-type_TetR-like_transc_reg"/>
</dbReference>
<feature type="DNA-binding region" description="H-T-H motif" evidence="4">
    <location>
        <begin position="78"/>
        <end position="97"/>
    </location>
</feature>
<keyword evidence="3" id="KW-0804">Transcription</keyword>
<feature type="region of interest" description="Disordered" evidence="5">
    <location>
        <begin position="22"/>
        <end position="47"/>
    </location>
</feature>
<dbReference type="AlphaFoldDB" id="A0A6F8YZW6"/>
<dbReference type="SUPFAM" id="SSF46689">
    <property type="entry name" value="Homeodomain-like"/>
    <property type="match status" value="1"/>
</dbReference>
<accession>A0A6F8YZW6</accession>
<keyword evidence="2 4" id="KW-0238">DNA-binding</keyword>
<dbReference type="Gene3D" id="1.10.357.10">
    <property type="entry name" value="Tetracycline Repressor, domain 2"/>
    <property type="match status" value="1"/>
</dbReference>
<dbReference type="GO" id="GO:0000976">
    <property type="term" value="F:transcription cis-regulatory region binding"/>
    <property type="evidence" value="ECO:0007669"/>
    <property type="project" value="TreeGrafter"/>
</dbReference>
<evidence type="ECO:0000259" key="6">
    <source>
        <dbReference type="PROSITE" id="PS50977"/>
    </source>
</evidence>
<reference evidence="7 8" key="2">
    <citation type="submission" date="2020-03" db="EMBL/GenBank/DDBJ databases">
        <authorList>
            <person name="Ichikawa N."/>
            <person name="Kimura A."/>
            <person name="Kitahashi Y."/>
            <person name="Uohara A."/>
        </authorList>
    </citation>
    <scope>NUCLEOTIDE SEQUENCE [LARGE SCALE GENOMIC DNA]</scope>
    <source>
        <strain evidence="7 8">NBRC 105367</strain>
    </source>
</reference>
<keyword evidence="1" id="KW-0805">Transcription regulation</keyword>
<sequence length="251" mass="26498">MRHYVGMSSAAAPGGGVSEWTVAPGAGIPGSRSANSPDRRLPRGRHDLPREFVARTQRDRLIDAMARTVADKGYAGTSLGDVCAAAGVSTRAYYQHFPDKETCFLAAFERGVELLQKSVAVAYGQPGRWPERVRRGLGTLLHILAAEPAFAALAVVEVLAAGPRALAGRRQLLASYLDFFAEAPRRAGHPRVPPVAVEAIVAGIYGVIFDHVSTGRAAELPARLPDLTYVVLAPFVGPRAAAAAAGLPVDD</sequence>
<reference evidence="7 8" key="1">
    <citation type="submission" date="2020-03" db="EMBL/GenBank/DDBJ databases">
        <title>Whole genome shotgun sequence of Phytohabitans suffuscus NBRC 105367.</title>
        <authorList>
            <person name="Komaki H."/>
            <person name="Tamura T."/>
        </authorList>
    </citation>
    <scope>NUCLEOTIDE SEQUENCE [LARGE SCALE GENOMIC DNA]</scope>
    <source>
        <strain evidence="7 8">NBRC 105367</strain>
    </source>
</reference>
<dbReference type="InterPro" id="IPR009057">
    <property type="entry name" value="Homeodomain-like_sf"/>
</dbReference>
<evidence type="ECO:0000256" key="1">
    <source>
        <dbReference type="ARBA" id="ARBA00023015"/>
    </source>
</evidence>
<evidence type="ECO:0000256" key="4">
    <source>
        <dbReference type="PROSITE-ProRule" id="PRU00335"/>
    </source>
</evidence>
<dbReference type="PRINTS" id="PR00455">
    <property type="entry name" value="HTHTETR"/>
</dbReference>
<dbReference type="PANTHER" id="PTHR30055">
    <property type="entry name" value="HTH-TYPE TRANSCRIPTIONAL REGULATOR RUTR"/>
    <property type="match status" value="1"/>
</dbReference>
<dbReference type="InterPro" id="IPR001647">
    <property type="entry name" value="HTH_TetR"/>
</dbReference>
<protein>
    <recommendedName>
        <fullName evidence="6">HTH tetR-type domain-containing protein</fullName>
    </recommendedName>
</protein>
<keyword evidence="8" id="KW-1185">Reference proteome</keyword>
<organism evidence="7 8">
    <name type="scientific">Phytohabitans suffuscus</name>
    <dbReference type="NCBI Taxonomy" id="624315"/>
    <lineage>
        <taxon>Bacteria</taxon>
        <taxon>Bacillati</taxon>
        <taxon>Actinomycetota</taxon>
        <taxon>Actinomycetes</taxon>
        <taxon>Micromonosporales</taxon>
        <taxon>Micromonosporaceae</taxon>
    </lineage>
</organism>
<dbReference type="GO" id="GO:0003700">
    <property type="term" value="F:DNA-binding transcription factor activity"/>
    <property type="evidence" value="ECO:0007669"/>
    <property type="project" value="TreeGrafter"/>
</dbReference>
<evidence type="ECO:0000256" key="5">
    <source>
        <dbReference type="SAM" id="MobiDB-lite"/>
    </source>
</evidence>